<dbReference type="EMBL" id="GBRH01191109">
    <property type="protein sequence ID" value="JAE06787.1"/>
    <property type="molecule type" value="Transcribed_RNA"/>
</dbReference>
<organism evidence="1">
    <name type="scientific">Arundo donax</name>
    <name type="common">Giant reed</name>
    <name type="synonym">Donax arundinaceus</name>
    <dbReference type="NCBI Taxonomy" id="35708"/>
    <lineage>
        <taxon>Eukaryota</taxon>
        <taxon>Viridiplantae</taxon>
        <taxon>Streptophyta</taxon>
        <taxon>Embryophyta</taxon>
        <taxon>Tracheophyta</taxon>
        <taxon>Spermatophyta</taxon>
        <taxon>Magnoliopsida</taxon>
        <taxon>Liliopsida</taxon>
        <taxon>Poales</taxon>
        <taxon>Poaceae</taxon>
        <taxon>PACMAD clade</taxon>
        <taxon>Arundinoideae</taxon>
        <taxon>Arundineae</taxon>
        <taxon>Arundo</taxon>
    </lineage>
</organism>
<name>A0A0A9F365_ARUDO</name>
<reference evidence="1" key="1">
    <citation type="submission" date="2014-09" db="EMBL/GenBank/DDBJ databases">
        <authorList>
            <person name="Magalhaes I.L.F."/>
            <person name="Oliveira U."/>
            <person name="Santos F.R."/>
            <person name="Vidigal T.H.D.A."/>
            <person name="Brescovit A.D."/>
            <person name="Santos A.J."/>
        </authorList>
    </citation>
    <scope>NUCLEOTIDE SEQUENCE</scope>
    <source>
        <tissue evidence="1">Shoot tissue taken approximately 20 cm above the soil surface</tissue>
    </source>
</reference>
<accession>A0A0A9F365</accession>
<evidence type="ECO:0000313" key="1">
    <source>
        <dbReference type="EMBL" id="JAE06787.1"/>
    </source>
</evidence>
<protein>
    <submittedName>
        <fullName evidence="1">Uncharacterized protein</fullName>
    </submittedName>
</protein>
<sequence length="15" mass="1866">MLNLSDMLTQWSWQL</sequence>
<proteinExistence type="predicted"/>
<reference evidence="1" key="2">
    <citation type="journal article" date="2015" name="Data Brief">
        <title>Shoot transcriptome of the giant reed, Arundo donax.</title>
        <authorList>
            <person name="Barrero R.A."/>
            <person name="Guerrero F.D."/>
            <person name="Moolhuijzen P."/>
            <person name="Goolsby J.A."/>
            <person name="Tidwell J."/>
            <person name="Bellgard S.E."/>
            <person name="Bellgard M.I."/>
        </authorList>
    </citation>
    <scope>NUCLEOTIDE SEQUENCE</scope>
    <source>
        <tissue evidence="1">Shoot tissue taken approximately 20 cm above the soil surface</tissue>
    </source>
</reference>